<sequence length="80" mass="9005">MMGACGSCLRLMLDAESDVKIHGVVLSLFKRRYDLSLSARVCIRRLVCSFLKKLKDLQSGADNSLSDENEYSASARYVNW</sequence>
<protein>
    <submittedName>
        <fullName evidence="4">HMA domain-containing protein</fullName>
    </submittedName>
</protein>
<name>A0A183UK70_TOXCA</name>
<organism evidence="3 4">
    <name type="scientific">Toxocara canis</name>
    <name type="common">Canine roundworm</name>
    <dbReference type="NCBI Taxonomy" id="6265"/>
    <lineage>
        <taxon>Eukaryota</taxon>
        <taxon>Metazoa</taxon>
        <taxon>Ecdysozoa</taxon>
        <taxon>Nematoda</taxon>
        <taxon>Chromadorea</taxon>
        <taxon>Rhabditida</taxon>
        <taxon>Spirurina</taxon>
        <taxon>Ascaridomorpha</taxon>
        <taxon>Ascaridoidea</taxon>
        <taxon>Toxocaridae</taxon>
        <taxon>Toxocara</taxon>
    </lineage>
</organism>
<evidence type="ECO:0000313" key="2">
    <source>
        <dbReference type="EMBL" id="VDM40211.1"/>
    </source>
</evidence>
<evidence type="ECO:0000313" key="3">
    <source>
        <dbReference type="Proteomes" id="UP000050794"/>
    </source>
</evidence>
<gene>
    <name evidence="2" type="ORF">TCNE_LOCUS8890</name>
</gene>
<dbReference type="AlphaFoldDB" id="A0A183UK70"/>
<evidence type="ECO:0000313" key="4">
    <source>
        <dbReference type="WBParaSite" id="TCNE_0000889001-mRNA-1"/>
    </source>
</evidence>
<dbReference type="WBParaSite" id="TCNE_0000889001-mRNA-1">
    <property type="protein sequence ID" value="TCNE_0000889001-mRNA-1"/>
    <property type="gene ID" value="TCNE_0000889001"/>
</dbReference>
<dbReference type="EMBL" id="UYWY01020023">
    <property type="protein sequence ID" value="VDM40211.1"/>
    <property type="molecule type" value="Genomic_DNA"/>
</dbReference>
<accession>A0A183UK70</accession>
<reference evidence="2 3" key="2">
    <citation type="submission" date="2018-11" db="EMBL/GenBank/DDBJ databases">
        <authorList>
            <consortium name="Pathogen Informatics"/>
        </authorList>
    </citation>
    <scope>NUCLEOTIDE SEQUENCE [LARGE SCALE GENOMIC DNA]</scope>
</reference>
<keyword evidence="3" id="KW-1185">Reference proteome</keyword>
<feature type="region of interest" description="Disordered" evidence="1">
    <location>
        <begin position="60"/>
        <end position="80"/>
    </location>
</feature>
<proteinExistence type="predicted"/>
<evidence type="ECO:0000256" key="1">
    <source>
        <dbReference type="SAM" id="MobiDB-lite"/>
    </source>
</evidence>
<reference evidence="4" key="1">
    <citation type="submission" date="2016-06" db="UniProtKB">
        <authorList>
            <consortium name="WormBaseParasite"/>
        </authorList>
    </citation>
    <scope>IDENTIFICATION</scope>
</reference>
<dbReference type="Proteomes" id="UP000050794">
    <property type="component" value="Unassembled WGS sequence"/>
</dbReference>